<gene>
    <name evidence="1" type="primary">RsBRCA2</name>
</gene>
<evidence type="ECO:0000313" key="1">
    <source>
        <dbReference type="EMBL" id="BBA93707.1"/>
    </source>
</evidence>
<proteinExistence type="evidence at transcript level"/>
<reference evidence="1" key="2">
    <citation type="submission" date="2017-10" db="EMBL/GenBank/DDBJ databases">
        <title>High Expression of DNA Repair Genes in Long-Lived Termite King.</title>
        <authorList>
            <person name="Tasaki E."/>
            <person name="Mitaka Y."/>
            <person name="Nozaki T."/>
            <person name="Kobayashi K."/>
            <person name="Matsuura K."/>
            <person name="Iuchi Y."/>
        </authorList>
    </citation>
    <scope>NUCLEOTIDE SEQUENCE</scope>
</reference>
<dbReference type="EMBL" id="FX985820">
    <property type="protein sequence ID" value="BBA93707.1"/>
    <property type="molecule type" value="mRNA"/>
</dbReference>
<name>A0A2Z5TRX8_9NEOP</name>
<reference evidence="1" key="1">
    <citation type="journal article" date="2016" name="PLoS ONE">
        <title>Caste-Specific and Sex-Specific Expression of Chemoreceptor Genes in a Termite.</title>
        <authorList>
            <person name="Mitaka Y."/>
            <person name="Kobayashi K."/>
            <person name="Mikheyev A."/>
            <person name="Tin M.M.Y."/>
            <person name="Watanabe Y."/>
            <person name="Matsuura K."/>
        </authorList>
    </citation>
    <scope>NUCLEOTIDE SEQUENCE</scope>
</reference>
<organism evidence="1">
    <name type="scientific">Reticulitermes speratus</name>
    <dbReference type="NCBI Taxonomy" id="60591"/>
    <lineage>
        <taxon>Eukaryota</taxon>
        <taxon>Metazoa</taxon>
        <taxon>Ecdysozoa</taxon>
        <taxon>Arthropoda</taxon>
        <taxon>Hexapoda</taxon>
        <taxon>Insecta</taxon>
        <taxon>Pterygota</taxon>
        <taxon>Neoptera</taxon>
        <taxon>Polyneoptera</taxon>
        <taxon>Dictyoptera</taxon>
        <taxon>Blattodea</taxon>
        <taxon>Blattoidea</taxon>
        <taxon>Termitoidae</taxon>
        <taxon>Rhinotermitidae</taxon>
        <taxon>Reticulitermes</taxon>
        <taxon>Frontotermes</taxon>
    </lineage>
</organism>
<accession>A0A2Z5TRX8</accession>
<protein>
    <submittedName>
        <fullName evidence="1">Putative breast cancer type 2 susceptibility protein</fullName>
    </submittedName>
</protein>
<dbReference type="AlphaFoldDB" id="A0A2Z5TRX8"/>
<sequence length="1135" mass="125741">MEDCDLPENRDQSLGLYELLKKDIEDLGVSSPDWWHEAVETKETSNTFADKGDSDCTSEVCGCRSPVFKTPQVGLKSKRNRKSCDRLLALSRQRGSRVTSPDSDGSSEVDWYSPFKSSKLSPIPPLQMGGGAIPESLEPLLEEGSDMSWNSAFATPLASSVTFSGLTSSEKKVLMPHNSHRNPRVLFLGDESMDLASCSKTIDLGGEEMSQKAISDTAMLDENSFVDKTEFNMQDSVLSCKENILCCSTFRYKTNCNKNVDSPVTGTVGNLLEEKSSHSVTLSMDIIQKCDEAKDTETHFQGVKSDLVQYRVQEICSSGSGKERSQYNVLQRHSFIKSPDSGMNDFTENSAEIDFGNSSLVSSISARVAVPRRLFHGNRRVGVHEEAPVTQHGVARAQIEDSGAVACDEISQGRSSGSVGTAKWSQYDSVVSNEVATSAVHSTEDFPQDLSINTLEEICQVTELLAADTDTPIEFSQNPDNTDNNKETPVCVQLSSPDKSCLCRTSTPIHCRNKHSKLDSGTRKKRIKFVHVNDSEKLNKRDENVRIVKENIQKQCEFEEWQHGGNSALEQSVAVLDNNSVVDISSRVQTIKKTLNQNKKFTYVLSNVEMKATLTQDNGLNVLMEDVVKSAQAMENVVGTKVKHNNVRKFSAIASDRKGFIPFCKLDGLPRFVTKGESSEDFKITNGVTDTSYSMGEPILRSCNRSLSSNTGEACDQAISTGNLGNINKSIDVGGGTNAECKNICFAQCDSGTGVQEQSCILIKDARATRKFKQSSEAEEPCNTSDTRCDIQGDFSKQLHEFPSGSKNEMRYEFSRPNQTTEKFGFKNNTGNQIRLSNEALLKNMRLIDGIMIGEKVQVSPDMTFRVPGQDSKREELKDMKVSAVHSPYTDISCEQSNATPEYKSVMFDEAFRQGHILNKHNSSLICTRNINKQETVRRVQTEAHQNCNWNETATEENTLTCLEDKREGENMVTDLQIVLAAEVAELMQQLVEDGSMYSQWPSEVHSQEMEVCEKINNPATETKYHICACGGKGNAEQKESCACSHVTREPQEDVSMSDGSNKSLFSKLTSLCPSSYENVEVSERNLQQTGQRHQNDIICDSTEKEGNESSMFNKVVQIMNFSDNGSTNQIKKTT</sequence>